<keyword evidence="3" id="KW-1185">Reference proteome</keyword>
<organism evidence="2 3">
    <name type="scientific">Prymnesium parvum</name>
    <name type="common">Toxic golden alga</name>
    <dbReference type="NCBI Taxonomy" id="97485"/>
    <lineage>
        <taxon>Eukaryota</taxon>
        <taxon>Haptista</taxon>
        <taxon>Haptophyta</taxon>
        <taxon>Prymnesiophyceae</taxon>
        <taxon>Prymnesiales</taxon>
        <taxon>Prymnesiaceae</taxon>
        <taxon>Prymnesium</taxon>
    </lineage>
</organism>
<feature type="domain" description="MOSC" evidence="1">
    <location>
        <begin position="191"/>
        <end position="350"/>
    </location>
</feature>
<name>A0AB34JDA9_PRYPA</name>
<evidence type="ECO:0000313" key="3">
    <source>
        <dbReference type="Proteomes" id="UP001515480"/>
    </source>
</evidence>
<comment type="caution">
    <text evidence="2">The sequence shown here is derived from an EMBL/GenBank/DDBJ whole genome shotgun (WGS) entry which is preliminary data.</text>
</comment>
<dbReference type="GO" id="GO:0030170">
    <property type="term" value="F:pyridoxal phosphate binding"/>
    <property type="evidence" value="ECO:0007669"/>
    <property type="project" value="InterPro"/>
</dbReference>
<dbReference type="Proteomes" id="UP001515480">
    <property type="component" value="Unassembled WGS sequence"/>
</dbReference>
<proteinExistence type="predicted"/>
<dbReference type="InterPro" id="IPR011037">
    <property type="entry name" value="Pyrv_Knase-like_insert_dom_sf"/>
</dbReference>
<dbReference type="GO" id="GO:0030151">
    <property type="term" value="F:molybdenum ion binding"/>
    <property type="evidence" value="ECO:0007669"/>
    <property type="project" value="InterPro"/>
</dbReference>
<dbReference type="Pfam" id="PF03476">
    <property type="entry name" value="MOSC_N"/>
    <property type="match status" value="1"/>
</dbReference>
<dbReference type="PANTHER" id="PTHR14237:SF19">
    <property type="entry name" value="MITOCHONDRIAL AMIDOXIME REDUCING COMPONENT 1"/>
    <property type="match status" value="1"/>
</dbReference>
<accession>A0AB34JDA9</accession>
<sequence length="360" mass="39908">MMAALLENLGVTDMMLVSGLSLAAAVIVGLSLVRFARPHPLLPSCGVKGRVAALYSFPVKSCAAIKLEEASVGECGIQGDREWMIVRAPTAEGEPAQMLTARDLPTMLLIQPSFALSGELQLTVAAGETITVSPPPVDRLVEVTVWRTTCTGVDQGKDVSKFLSAYFGCPDESLLLLRMPDHLSRPLAECSKYQHAPAIQDSSDRGGNAKFSDWAQFNVLSTASLRWLNRKTSPVEYTPEHFRANIIVDTIHEAPFQEDSWDEFSIGRVRFQFLKLTGRCLVPTIDPWTGERDKNMQPLKTLRKLRGGVYHFLPKTHPHHENKEAFFAMGARHFFEPGQTLRVGDEVEVLKTRDPRLGLI</sequence>
<evidence type="ECO:0000313" key="2">
    <source>
        <dbReference type="EMBL" id="KAL1519960.1"/>
    </source>
</evidence>
<reference evidence="2 3" key="1">
    <citation type="journal article" date="2024" name="Science">
        <title>Giant polyketide synthase enzymes in the biosynthesis of giant marine polyether toxins.</title>
        <authorList>
            <person name="Fallon T.R."/>
            <person name="Shende V.V."/>
            <person name="Wierzbicki I.H."/>
            <person name="Pendleton A.L."/>
            <person name="Watervoot N.F."/>
            <person name="Auber R.P."/>
            <person name="Gonzalez D.J."/>
            <person name="Wisecaver J.H."/>
            <person name="Moore B.S."/>
        </authorList>
    </citation>
    <scope>NUCLEOTIDE SEQUENCE [LARGE SCALE GENOMIC DNA]</scope>
    <source>
        <strain evidence="2 3">12B1</strain>
    </source>
</reference>
<dbReference type="SUPFAM" id="SSF50800">
    <property type="entry name" value="PK beta-barrel domain-like"/>
    <property type="match status" value="1"/>
</dbReference>
<dbReference type="AlphaFoldDB" id="A0AB34JDA9"/>
<protein>
    <recommendedName>
        <fullName evidence="1">MOSC domain-containing protein</fullName>
    </recommendedName>
</protein>
<dbReference type="GO" id="GO:0003824">
    <property type="term" value="F:catalytic activity"/>
    <property type="evidence" value="ECO:0007669"/>
    <property type="project" value="InterPro"/>
</dbReference>
<dbReference type="PANTHER" id="PTHR14237">
    <property type="entry name" value="MOLYBDOPTERIN COFACTOR SULFURASE MOSC"/>
    <property type="match status" value="1"/>
</dbReference>
<dbReference type="Pfam" id="PF03473">
    <property type="entry name" value="MOSC"/>
    <property type="match status" value="1"/>
</dbReference>
<dbReference type="SUPFAM" id="SSF141673">
    <property type="entry name" value="MOSC N-terminal domain-like"/>
    <property type="match status" value="1"/>
</dbReference>
<dbReference type="InterPro" id="IPR005303">
    <property type="entry name" value="MOCOS_middle"/>
</dbReference>
<dbReference type="EMBL" id="JBGBPQ010000009">
    <property type="protein sequence ID" value="KAL1519960.1"/>
    <property type="molecule type" value="Genomic_DNA"/>
</dbReference>
<evidence type="ECO:0000259" key="1">
    <source>
        <dbReference type="PROSITE" id="PS51340"/>
    </source>
</evidence>
<gene>
    <name evidence="2" type="ORF">AB1Y20_023446</name>
</gene>
<dbReference type="InterPro" id="IPR005302">
    <property type="entry name" value="MoCF_Sase_C"/>
</dbReference>
<dbReference type="PROSITE" id="PS51340">
    <property type="entry name" value="MOSC"/>
    <property type="match status" value="1"/>
</dbReference>